<keyword evidence="6 11" id="KW-0520">NAD</keyword>
<feature type="domain" description="Alcohol dehydrogenase-like C-terminal" evidence="12">
    <location>
        <begin position="261"/>
        <end position="381"/>
    </location>
</feature>
<protein>
    <recommendedName>
        <fullName evidence="11">S-(hydroxymethyl)glutathione dehydrogenase</fullName>
        <ecNumber evidence="11">1.1.1.284</ecNumber>
    </recommendedName>
</protein>
<dbReference type="NCBIfam" id="TIGR02818">
    <property type="entry name" value="adh_III_F_hyde"/>
    <property type="match status" value="1"/>
</dbReference>
<dbReference type="AlphaFoldDB" id="A0A061QWA4"/>
<dbReference type="InterPro" id="IPR011032">
    <property type="entry name" value="GroES-like_sf"/>
</dbReference>
<name>A0A061QWA4_9CHLO</name>
<dbReference type="InterPro" id="IPR013149">
    <property type="entry name" value="ADH-like_C"/>
</dbReference>
<dbReference type="GO" id="GO:0005829">
    <property type="term" value="C:cytosol"/>
    <property type="evidence" value="ECO:0007669"/>
    <property type="project" value="TreeGrafter"/>
</dbReference>
<comment type="cofactor">
    <cofactor evidence="1 11">
        <name>Zn(2+)</name>
        <dbReference type="ChEBI" id="CHEBI:29105"/>
    </cofactor>
</comment>
<evidence type="ECO:0000256" key="3">
    <source>
        <dbReference type="ARBA" id="ARBA00022723"/>
    </source>
</evidence>
<evidence type="ECO:0000256" key="2">
    <source>
        <dbReference type="ARBA" id="ARBA00010902"/>
    </source>
</evidence>
<keyword evidence="5 11" id="KW-0560">Oxidoreductase</keyword>
<sequence>MPGRFVCSASGVLGTNLLPTQAKRASSKKSSVCRGLSSPTRRSAVRVLALSLDELKKTAGAPIECKAAVAWEARKPLDVTTVKVDPPGPGEVRIKIVATALCHTDSYTLDGDDPEGLFPCILGHEAAGIVESVGEGVTSVQPGDHVIPCYQAYCGDCKFCRHPRSNLCVSVRSFTGKGVMRSDGKSRFTANGKPLYHFMGTSTFSEYTVVHEESVAKIDRSAPLDKVALLGCGVATGWGAVHNTARVHEGATVAVFGLGTVGLAVIEAAAEARASRIIAVDINPDRFASAREWGATDCVNPAELGKPVQQAIVEMTEWGVDFSFDCTGNVEVMRAALECAHRGWGESIVIGVAAAGQEIKTRPFQLVTGRVWKGTAFGGYKSRIQVPGLVEKYMAGGTRLDDYVTHEMPFDQINDAFNLMHEGKSLRTVLKFE</sequence>
<evidence type="ECO:0000256" key="4">
    <source>
        <dbReference type="ARBA" id="ARBA00022833"/>
    </source>
</evidence>
<feature type="domain" description="Alcohol dehydrogenase-like N-terminal" evidence="13">
    <location>
        <begin position="88"/>
        <end position="219"/>
    </location>
</feature>
<dbReference type="InterPro" id="IPR036291">
    <property type="entry name" value="NAD(P)-bd_dom_sf"/>
</dbReference>
<dbReference type="Gene3D" id="3.90.180.10">
    <property type="entry name" value="Medium-chain alcohol dehydrogenases, catalytic domain"/>
    <property type="match status" value="1"/>
</dbReference>
<dbReference type="SUPFAM" id="SSF51735">
    <property type="entry name" value="NAD(P)-binding Rossmann-fold domains"/>
    <property type="match status" value="1"/>
</dbReference>
<accession>A0A061QWA4</accession>
<reference evidence="14" key="1">
    <citation type="submission" date="2014-05" db="EMBL/GenBank/DDBJ databases">
        <title>The transcriptome of the halophilic microalga Tetraselmis sp. GSL018 isolated from the Great Salt Lake, Utah.</title>
        <authorList>
            <person name="Jinkerson R.E."/>
            <person name="D'Adamo S."/>
            <person name="Posewitz M.C."/>
        </authorList>
    </citation>
    <scope>NUCLEOTIDE SEQUENCE</scope>
    <source>
        <strain evidence="14">GSL018</strain>
    </source>
</reference>
<evidence type="ECO:0000256" key="8">
    <source>
        <dbReference type="ARBA" id="ARBA00048110"/>
    </source>
</evidence>
<dbReference type="CDD" id="cd08300">
    <property type="entry name" value="alcohol_DH_class_III"/>
    <property type="match status" value="1"/>
</dbReference>
<dbReference type="GO" id="GO:0004022">
    <property type="term" value="F:alcohol dehydrogenase (NAD+) activity"/>
    <property type="evidence" value="ECO:0007669"/>
    <property type="project" value="UniProtKB-EC"/>
</dbReference>
<dbReference type="FunFam" id="3.90.180.10:FF:000001">
    <property type="entry name" value="S-(hydroxymethyl)glutathione dehydrogenase"/>
    <property type="match status" value="1"/>
</dbReference>
<evidence type="ECO:0000259" key="13">
    <source>
        <dbReference type="Pfam" id="PF08240"/>
    </source>
</evidence>
<evidence type="ECO:0000256" key="1">
    <source>
        <dbReference type="ARBA" id="ARBA00001947"/>
    </source>
</evidence>
<evidence type="ECO:0000256" key="9">
    <source>
        <dbReference type="ARBA" id="ARBA00049164"/>
    </source>
</evidence>
<dbReference type="InterPro" id="IPR002328">
    <property type="entry name" value="ADH_Zn_CS"/>
</dbReference>
<evidence type="ECO:0000256" key="11">
    <source>
        <dbReference type="RuleBase" id="RU362016"/>
    </source>
</evidence>
<evidence type="ECO:0000256" key="7">
    <source>
        <dbReference type="ARBA" id="ARBA00047793"/>
    </source>
</evidence>
<evidence type="ECO:0000256" key="5">
    <source>
        <dbReference type="ARBA" id="ARBA00023002"/>
    </source>
</evidence>
<evidence type="ECO:0000313" key="14">
    <source>
        <dbReference type="EMBL" id="JAC62744.1"/>
    </source>
</evidence>
<dbReference type="Pfam" id="PF08240">
    <property type="entry name" value="ADH_N"/>
    <property type="match status" value="1"/>
</dbReference>
<dbReference type="PROSITE" id="PS00059">
    <property type="entry name" value="ADH_ZINC"/>
    <property type="match status" value="1"/>
</dbReference>
<dbReference type="EMBL" id="GBEZ01024223">
    <property type="protein sequence ID" value="JAC62744.1"/>
    <property type="molecule type" value="Transcribed_RNA"/>
</dbReference>
<evidence type="ECO:0000256" key="6">
    <source>
        <dbReference type="ARBA" id="ARBA00023027"/>
    </source>
</evidence>
<dbReference type="InterPro" id="IPR014183">
    <property type="entry name" value="ADH_3"/>
</dbReference>
<keyword evidence="3 11" id="KW-0479">Metal-binding</keyword>
<proteinExistence type="inferred from homology"/>
<comment type="catalytic activity">
    <reaction evidence="8 11">
        <text>S-(hydroxymethyl)glutathione + NAD(+) = S-formylglutathione + NADH + H(+)</text>
        <dbReference type="Rhea" id="RHEA:19985"/>
        <dbReference type="ChEBI" id="CHEBI:15378"/>
        <dbReference type="ChEBI" id="CHEBI:57540"/>
        <dbReference type="ChEBI" id="CHEBI:57688"/>
        <dbReference type="ChEBI" id="CHEBI:57945"/>
        <dbReference type="ChEBI" id="CHEBI:58758"/>
        <dbReference type="EC" id="1.1.1.284"/>
    </reaction>
</comment>
<dbReference type="InterPro" id="IPR013154">
    <property type="entry name" value="ADH-like_N"/>
</dbReference>
<dbReference type="GO" id="GO:0106322">
    <property type="term" value="F:S-(hydroxymethyl)glutathione dehydrogenase (NAD+) activity"/>
    <property type="evidence" value="ECO:0007669"/>
    <property type="project" value="RHEA"/>
</dbReference>
<dbReference type="Gene3D" id="3.40.50.720">
    <property type="entry name" value="NAD(P)-binding Rossmann-like Domain"/>
    <property type="match status" value="1"/>
</dbReference>
<dbReference type="SUPFAM" id="SSF50129">
    <property type="entry name" value="GroES-like"/>
    <property type="match status" value="2"/>
</dbReference>
<comment type="catalytic activity">
    <reaction evidence="10">
        <text>a primary alcohol + NAD(+) = an aldehyde + NADH + H(+)</text>
        <dbReference type="Rhea" id="RHEA:10736"/>
        <dbReference type="ChEBI" id="CHEBI:15378"/>
        <dbReference type="ChEBI" id="CHEBI:15734"/>
        <dbReference type="ChEBI" id="CHEBI:17478"/>
        <dbReference type="ChEBI" id="CHEBI:57540"/>
        <dbReference type="ChEBI" id="CHEBI:57945"/>
        <dbReference type="EC" id="1.1.1.1"/>
    </reaction>
</comment>
<evidence type="ECO:0000256" key="10">
    <source>
        <dbReference type="ARBA" id="ARBA00049243"/>
    </source>
</evidence>
<organism evidence="14">
    <name type="scientific">Tetraselmis sp. GSL018</name>
    <dbReference type="NCBI Taxonomy" id="582737"/>
    <lineage>
        <taxon>Eukaryota</taxon>
        <taxon>Viridiplantae</taxon>
        <taxon>Chlorophyta</taxon>
        <taxon>core chlorophytes</taxon>
        <taxon>Chlorodendrophyceae</taxon>
        <taxon>Chlorodendrales</taxon>
        <taxon>Chlorodendraceae</taxon>
        <taxon>Tetraselmis</taxon>
    </lineage>
</organism>
<keyword evidence="4 11" id="KW-0862">Zinc</keyword>
<dbReference type="FunFam" id="3.40.50.720:FF:000003">
    <property type="entry name" value="S-(hydroxymethyl)glutathione dehydrogenase"/>
    <property type="match status" value="1"/>
</dbReference>
<dbReference type="PANTHER" id="PTHR43880:SF12">
    <property type="entry name" value="ALCOHOL DEHYDROGENASE CLASS-3"/>
    <property type="match status" value="1"/>
</dbReference>
<comment type="similarity">
    <text evidence="2 11">Belongs to the zinc-containing alcohol dehydrogenase family. Class-III subfamily.</text>
</comment>
<comment type="catalytic activity">
    <reaction evidence="9">
        <text>a secondary alcohol + NAD(+) = a ketone + NADH + H(+)</text>
        <dbReference type="Rhea" id="RHEA:10740"/>
        <dbReference type="ChEBI" id="CHEBI:15378"/>
        <dbReference type="ChEBI" id="CHEBI:17087"/>
        <dbReference type="ChEBI" id="CHEBI:35681"/>
        <dbReference type="ChEBI" id="CHEBI:57540"/>
        <dbReference type="ChEBI" id="CHEBI:57945"/>
        <dbReference type="EC" id="1.1.1.1"/>
    </reaction>
</comment>
<dbReference type="GO" id="GO:0106321">
    <property type="term" value="F:S-(hydroxymethyl)glutathione dehydrogenase (NADP+) activity"/>
    <property type="evidence" value="ECO:0007669"/>
    <property type="project" value="RHEA"/>
</dbReference>
<dbReference type="EC" id="1.1.1.284" evidence="11"/>
<comment type="catalytic activity">
    <reaction evidence="7">
        <text>S-(hydroxymethyl)glutathione + NADP(+) = S-formylglutathione + NADPH + H(+)</text>
        <dbReference type="Rhea" id="RHEA:19981"/>
        <dbReference type="ChEBI" id="CHEBI:15378"/>
        <dbReference type="ChEBI" id="CHEBI:57688"/>
        <dbReference type="ChEBI" id="CHEBI:57783"/>
        <dbReference type="ChEBI" id="CHEBI:58349"/>
        <dbReference type="ChEBI" id="CHEBI:58758"/>
        <dbReference type="EC" id="1.1.1.284"/>
    </reaction>
</comment>
<dbReference type="GO" id="GO:0008270">
    <property type="term" value="F:zinc ion binding"/>
    <property type="evidence" value="ECO:0007669"/>
    <property type="project" value="InterPro"/>
</dbReference>
<evidence type="ECO:0000259" key="12">
    <source>
        <dbReference type="Pfam" id="PF00107"/>
    </source>
</evidence>
<dbReference type="PANTHER" id="PTHR43880">
    <property type="entry name" value="ALCOHOL DEHYDROGENASE"/>
    <property type="match status" value="1"/>
</dbReference>
<dbReference type="GO" id="GO:0046294">
    <property type="term" value="P:formaldehyde catabolic process"/>
    <property type="evidence" value="ECO:0007669"/>
    <property type="project" value="InterPro"/>
</dbReference>
<gene>
    <name evidence="14" type="primary">ADH5</name>
    <name evidence="14" type="ORF">TSPGSL018_22433</name>
</gene>
<dbReference type="Pfam" id="PF00107">
    <property type="entry name" value="ADH_zinc_N"/>
    <property type="match status" value="1"/>
</dbReference>